<organism evidence="3 4">
    <name type="scientific">Apatococcus fuscideae</name>
    <dbReference type="NCBI Taxonomy" id="2026836"/>
    <lineage>
        <taxon>Eukaryota</taxon>
        <taxon>Viridiplantae</taxon>
        <taxon>Chlorophyta</taxon>
        <taxon>core chlorophytes</taxon>
        <taxon>Trebouxiophyceae</taxon>
        <taxon>Chlorellales</taxon>
        <taxon>Chlorellaceae</taxon>
        <taxon>Apatococcus</taxon>
    </lineage>
</organism>
<dbReference type="GO" id="GO:0003677">
    <property type="term" value="F:DNA binding"/>
    <property type="evidence" value="ECO:0007669"/>
    <property type="project" value="InterPro"/>
</dbReference>
<reference evidence="3 4" key="1">
    <citation type="journal article" date="2024" name="Nat. Commun.">
        <title>Phylogenomics reveals the evolutionary origins of lichenization in chlorophyte algae.</title>
        <authorList>
            <person name="Puginier C."/>
            <person name="Libourel C."/>
            <person name="Otte J."/>
            <person name="Skaloud P."/>
            <person name="Haon M."/>
            <person name="Grisel S."/>
            <person name="Petersen M."/>
            <person name="Berrin J.G."/>
            <person name="Delaux P.M."/>
            <person name="Dal Grande F."/>
            <person name="Keller J."/>
        </authorList>
    </citation>
    <scope>NUCLEOTIDE SEQUENCE [LARGE SCALE GENOMIC DNA]</scope>
    <source>
        <strain evidence="3 4">SAG 2523</strain>
    </source>
</reference>
<dbReference type="InterPro" id="IPR038279">
    <property type="entry name" value="Ndc10_dom2_sf"/>
</dbReference>
<protein>
    <recommendedName>
        <fullName evidence="2">Ndc10 domain-containing protein</fullName>
    </recommendedName>
</protein>
<name>A0AAW1TMT1_9CHLO</name>
<evidence type="ECO:0000256" key="1">
    <source>
        <dbReference type="SAM" id="MobiDB-lite"/>
    </source>
</evidence>
<evidence type="ECO:0000259" key="2">
    <source>
        <dbReference type="Pfam" id="PF16787"/>
    </source>
</evidence>
<feature type="domain" description="Ndc10" evidence="2">
    <location>
        <begin position="129"/>
        <end position="271"/>
    </location>
</feature>
<gene>
    <name evidence="3" type="ORF">WJX84_000649</name>
</gene>
<dbReference type="EMBL" id="JALJOV010000007">
    <property type="protein sequence ID" value="KAK9868889.1"/>
    <property type="molecule type" value="Genomic_DNA"/>
</dbReference>
<dbReference type="Pfam" id="PF16787">
    <property type="entry name" value="NDC10_II"/>
    <property type="match status" value="1"/>
</dbReference>
<feature type="region of interest" description="Disordered" evidence="1">
    <location>
        <begin position="399"/>
        <end position="461"/>
    </location>
</feature>
<accession>A0AAW1TMT1</accession>
<dbReference type="InterPro" id="IPR031872">
    <property type="entry name" value="NDC10_II"/>
</dbReference>
<proteinExistence type="predicted"/>
<sequence length="600" mass="66412">MAKGLMQKSASRKLEWYLGNDPRTGRERRRPLDGSLLGNEGLGLAVRFIQWIGTNMKNYNYKGKAKELTISILEAVHSALQNRYSDQQMMKEGRSRSDAVKLIADPLTYDCRMVFTVDLMVPRALRSIGPCPAFIVSAVTRGRKTMENGKVGYMGFLRHSNPLICAQGRLAAYFCHRYNLEAAIIPDPNDPEAWNNWALWPATSSSANVTYEQLADRLRKYYKANAINVSKLLHGFRVLGACTLDDAGVPDETIARMGRWLRQAMYKSYLKFFRAEGLLAAGGWSIEKPHGFFYDASYRFCTTLSESVVLLLEYLGIVLVQDSLVLAEQFPDDPIHELLSTSPTFVDLEDEFIGSLTTLIQQGPLTTITRSEPSASVAQETAEHEAAFQRIVAEADACRASGASADDQEGLAQGDAEDAGPTAPSPSSNDRGPARDAAEAVSEAQTLEMQSRPAAAPEAATGIAWESRPAVGPQEGQGEDQALPCDSAAIGLERQQPPANTTLWRLYDLGEPHINRPALRELEAENGSEWRSRDSNDRKRWSEISIFATEVIRRAEESHTTPVAIIQQMDLERLSHKPRAKPVPAFLKEVNKRVAARRTA</sequence>
<comment type="caution">
    <text evidence="3">The sequence shown here is derived from an EMBL/GenBank/DDBJ whole genome shotgun (WGS) entry which is preliminary data.</text>
</comment>
<evidence type="ECO:0000313" key="3">
    <source>
        <dbReference type="EMBL" id="KAK9868889.1"/>
    </source>
</evidence>
<dbReference type="AlphaFoldDB" id="A0AAW1TMT1"/>
<keyword evidence="4" id="KW-1185">Reference proteome</keyword>
<dbReference type="Proteomes" id="UP001485043">
    <property type="component" value="Unassembled WGS sequence"/>
</dbReference>
<dbReference type="Gene3D" id="1.10.443.20">
    <property type="entry name" value="Centromere DNA-binding protein complex CBF3 subunit, domain 2"/>
    <property type="match status" value="1"/>
</dbReference>
<evidence type="ECO:0000313" key="4">
    <source>
        <dbReference type="Proteomes" id="UP001485043"/>
    </source>
</evidence>